<name>A0A226EFF3_FOLCA</name>
<feature type="region of interest" description="Disordered" evidence="1">
    <location>
        <begin position="1"/>
        <end position="107"/>
    </location>
</feature>
<evidence type="ECO:0000313" key="2">
    <source>
        <dbReference type="EMBL" id="OXA55784.1"/>
    </source>
</evidence>
<reference evidence="2 3" key="1">
    <citation type="submission" date="2015-12" db="EMBL/GenBank/DDBJ databases">
        <title>The genome of Folsomia candida.</title>
        <authorList>
            <person name="Faddeeva A."/>
            <person name="Derks M.F."/>
            <person name="Anvar Y."/>
            <person name="Smit S."/>
            <person name="Van Straalen N."/>
            <person name="Roelofs D."/>
        </authorList>
    </citation>
    <scope>NUCLEOTIDE SEQUENCE [LARGE SCALE GENOMIC DNA]</scope>
    <source>
        <strain evidence="2 3">VU population</strain>
        <tissue evidence="2">Whole body</tissue>
    </source>
</reference>
<feature type="compositionally biased region" description="Low complexity" evidence="1">
    <location>
        <begin position="74"/>
        <end position="105"/>
    </location>
</feature>
<evidence type="ECO:0000313" key="3">
    <source>
        <dbReference type="Proteomes" id="UP000198287"/>
    </source>
</evidence>
<evidence type="ECO:0000256" key="1">
    <source>
        <dbReference type="SAM" id="MobiDB-lite"/>
    </source>
</evidence>
<keyword evidence="3" id="KW-1185">Reference proteome</keyword>
<feature type="compositionally biased region" description="Basic and acidic residues" evidence="1">
    <location>
        <begin position="22"/>
        <end position="43"/>
    </location>
</feature>
<organism evidence="2 3">
    <name type="scientific">Folsomia candida</name>
    <name type="common">Springtail</name>
    <dbReference type="NCBI Taxonomy" id="158441"/>
    <lineage>
        <taxon>Eukaryota</taxon>
        <taxon>Metazoa</taxon>
        <taxon>Ecdysozoa</taxon>
        <taxon>Arthropoda</taxon>
        <taxon>Hexapoda</taxon>
        <taxon>Collembola</taxon>
        <taxon>Entomobryomorpha</taxon>
        <taxon>Isotomoidea</taxon>
        <taxon>Isotomidae</taxon>
        <taxon>Proisotominae</taxon>
        <taxon>Folsomia</taxon>
    </lineage>
</organism>
<accession>A0A226EFF3</accession>
<feature type="compositionally biased region" description="Polar residues" evidence="1">
    <location>
        <begin position="330"/>
        <end position="341"/>
    </location>
</feature>
<dbReference type="Proteomes" id="UP000198287">
    <property type="component" value="Unassembled WGS sequence"/>
</dbReference>
<feature type="compositionally biased region" description="Basic residues" evidence="1">
    <location>
        <begin position="1"/>
        <end position="12"/>
    </location>
</feature>
<sequence>MLKRKMRRKRGHFSLVTDQLEEQIHLEELYKTMKKNDPKKDPDPPPSQEPQAPVKNGLRRGSTSGSQVIPDLQSTVSGMSGSSSMNSSIMTSGGDNPLEASAGAGRRVHRHHAHLPLIHPNFEGLDVFKNRHKKPIRQLAGARVHAPKVLVVTMESALEDKVEAHGYDLRRRLADSQTEDMGLNVLTTQIHDMEDMEWMLDEESQLLLRKHIIYWKSALSMPRRKMRVKDTTIPSTATVDYCKPLTRCQRYNRTCARACCARYRMTITEDLVRGESIWRLNKDLFNSTSSGEAEVNDDDDNAEKEEEDRGPNQLTRRDNNASDPRARTPISPNAQGQPDRK</sequence>
<dbReference type="AlphaFoldDB" id="A0A226EFF3"/>
<feature type="compositionally biased region" description="Basic and acidic residues" evidence="1">
    <location>
        <begin position="307"/>
        <end position="326"/>
    </location>
</feature>
<proteinExistence type="predicted"/>
<feature type="region of interest" description="Disordered" evidence="1">
    <location>
        <begin position="288"/>
        <end position="341"/>
    </location>
</feature>
<protein>
    <submittedName>
        <fullName evidence="2">Uncharacterized protein</fullName>
    </submittedName>
</protein>
<comment type="caution">
    <text evidence="2">The sequence shown here is derived from an EMBL/GenBank/DDBJ whole genome shotgun (WGS) entry which is preliminary data.</text>
</comment>
<dbReference type="EMBL" id="LNIX01000004">
    <property type="protein sequence ID" value="OXA55784.1"/>
    <property type="molecule type" value="Genomic_DNA"/>
</dbReference>
<gene>
    <name evidence="2" type="ORF">Fcan01_09428</name>
</gene>
<feature type="compositionally biased region" description="Acidic residues" evidence="1">
    <location>
        <begin position="294"/>
        <end position="306"/>
    </location>
</feature>